<dbReference type="EMBL" id="MNCJ02000327">
    <property type="protein sequence ID" value="KAF5778051.1"/>
    <property type="molecule type" value="Genomic_DNA"/>
</dbReference>
<keyword evidence="2" id="KW-1185">Reference proteome</keyword>
<reference evidence="1" key="1">
    <citation type="journal article" date="2017" name="Nature">
        <title>The sunflower genome provides insights into oil metabolism, flowering and Asterid evolution.</title>
        <authorList>
            <person name="Badouin H."/>
            <person name="Gouzy J."/>
            <person name="Grassa C.J."/>
            <person name="Murat F."/>
            <person name="Staton S.E."/>
            <person name="Cottret L."/>
            <person name="Lelandais-Briere C."/>
            <person name="Owens G.L."/>
            <person name="Carrere S."/>
            <person name="Mayjonade B."/>
            <person name="Legrand L."/>
            <person name="Gill N."/>
            <person name="Kane N.C."/>
            <person name="Bowers J.E."/>
            <person name="Hubner S."/>
            <person name="Bellec A."/>
            <person name="Berard A."/>
            <person name="Berges H."/>
            <person name="Blanchet N."/>
            <person name="Boniface M.C."/>
            <person name="Brunel D."/>
            <person name="Catrice O."/>
            <person name="Chaidir N."/>
            <person name="Claudel C."/>
            <person name="Donnadieu C."/>
            <person name="Faraut T."/>
            <person name="Fievet G."/>
            <person name="Helmstetter N."/>
            <person name="King M."/>
            <person name="Knapp S.J."/>
            <person name="Lai Z."/>
            <person name="Le Paslier M.C."/>
            <person name="Lippi Y."/>
            <person name="Lorenzon L."/>
            <person name="Mandel J.R."/>
            <person name="Marage G."/>
            <person name="Marchand G."/>
            <person name="Marquand E."/>
            <person name="Bret-Mestries E."/>
            <person name="Morien E."/>
            <person name="Nambeesan S."/>
            <person name="Nguyen T."/>
            <person name="Pegot-Espagnet P."/>
            <person name="Pouilly N."/>
            <person name="Raftis F."/>
            <person name="Sallet E."/>
            <person name="Schiex T."/>
            <person name="Thomas J."/>
            <person name="Vandecasteele C."/>
            <person name="Vares D."/>
            <person name="Vear F."/>
            <person name="Vautrin S."/>
            <person name="Crespi M."/>
            <person name="Mangin B."/>
            <person name="Burke J.M."/>
            <person name="Salse J."/>
            <person name="Munos S."/>
            <person name="Vincourt P."/>
            <person name="Rieseberg L.H."/>
            <person name="Langlade N.B."/>
        </authorList>
    </citation>
    <scope>NUCLEOTIDE SEQUENCE</scope>
    <source>
        <tissue evidence="1">Leaves</tissue>
    </source>
</reference>
<dbReference type="Gramene" id="mRNA:HanXRQr2_Chr12g0542981">
    <property type="protein sequence ID" value="CDS:HanXRQr2_Chr12g0542981.1"/>
    <property type="gene ID" value="HanXRQr2_Chr12g0542981"/>
</dbReference>
<dbReference type="AlphaFoldDB" id="A0A9K3HGS7"/>
<evidence type="ECO:0000313" key="1">
    <source>
        <dbReference type="EMBL" id="KAF5778051.1"/>
    </source>
</evidence>
<comment type="caution">
    <text evidence="1">The sequence shown here is derived from an EMBL/GenBank/DDBJ whole genome shotgun (WGS) entry which is preliminary data.</text>
</comment>
<organism evidence="1 2">
    <name type="scientific">Helianthus annuus</name>
    <name type="common">Common sunflower</name>
    <dbReference type="NCBI Taxonomy" id="4232"/>
    <lineage>
        <taxon>Eukaryota</taxon>
        <taxon>Viridiplantae</taxon>
        <taxon>Streptophyta</taxon>
        <taxon>Embryophyta</taxon>
        <taxon>Tracheophyta</taxon>
        <taxon>Spermatophyta</taxon>
        <taxon>Magnoliopsida</taxon>
        <taxon>eudicotyledons</taxon>
        <taxon>Gunneridae</taxon>
        <taxon>Pentapetalae</taxon>
        <taxon>asterids</taxon>
        <taxon>campanulids</taxon>
        <taxon>Asterales</taxon>
        <taxon>Asteraceae</taxon>
        <taxon>Asteroideae</taxon>
        <taxon>Heliantheae alliance</taxon>
        <taxon>Heliantheae</taxon>
        <taxon>Helianthus</taxon>
    </lineage>
</organism>
<accession>A0A9K3HGS7</accession>
<proteinExistence type="predicted"/>
<evidence type="ECO:0000313" key="2">
    <source>
        <dbReference type="Proteomes" id="UP000215914"/>
    </source>
</evidence>
<name>A0A9K3HGS7_HELAN</name>
<sequence>MNLRGYLEKHQVTLDLPLTLSTANLPVSIFTSQLRPCGLSLMYLLPTLHSASLQLHYITS</sequence>
<reference evidence="1" key="2">
    <citation type="submission" date="2020-06" db="EMBL/GenBank/DDBJ databases">
        <title>Helianthus annuus Genome sequencing and assembly Release 2.</title>
        <authorList>
            <person name="Gouzy J."/>
            <person name="Langlade N."/>
            <person name="Munos S."/>
        </authorList>
    </citation>
    <scope>NUCLEOTIDE SEQUENCE</scope>
    <source>
        <tissue evidence="1">Leaves</tissue>
    </source>
</reference>
<dbReference type="Proteomes" id="UP000215914">
    <property type="component" value="Unassembled WGS sequence"/>
</dbReference>
<protein>
    <submittedName>
        <fullName evidence="1">Uncharacterized protein</fullName>
    </submittedName>
</protein>
<gene>
    <name evidence="1" type="ORF">HanXRQr2_Chr12g0542981</name>
</gene>